<evidence type="ECO:0000256" key="4">
    <source>
        <dbReference type="ARBA" id="ARBA00022840"/>
    </source>
</evidence>
<evidence type="ECO:0000256" key="1">
    <source>
        <dbReference type="ARBA" id="ARBA00005417"/>
    </source>
</evidence>
<dbReference type="GeneID" id="92962250"/>
<dbReference type="GO" id="GO:0016887">
    <property type="term" value="F:ATP hydrolysis activity"/>
    <property type="evidence" value="ECO:0007669"/>
    <property type="project" value="InterPro"/>
</dbReference>
<dbReference type="Pfam" id="PF00005">
    <property type="entry name" value="ABC_tran"/>
    <property type="match status" value="1"/>
</dbReference>
<dbReference type="Proteomes" id="UP000040576">
    <property type="component" value="Unassembled WGS sequence"/>
</dbReference>
<organism evidence="6 7">
    <name type="scientific">Caldibacillus thermoamylovorans</name>
    <dbReference type="NCBI Taxonomy" id="35841"/>
    <lineage>
        <taxon>Bacteria</taxon>
        <taxon>Bacillati</taxon>
        <taxon>Bacillota</taxon>
        <taxon>Bacilli</taxon>
        <taxon>Bacillales</taxon>
        <taxon>Bacillaceae</taxon>
        <taxon>Caldibacillus</taxon>
    </lineage>
</organism>
<feature type="domain" description="ABC transporter" evidence="5">
    <location>
        <begin position="4"/>
        <end position="229"/>
    </location>
</feature>
<keyword evidence="3" id="KW-0547">Nucleotide-binding</keyword>
<comment type="similarity">
    <text evidence="1">Belongs to the ABC transporter superfamily.</text>
</comment>
<keyword evidence="2" id="KW-0813">Transport</keyword>
<protein>
    <submittedName>
        <fullName evidence="6">ABC transporter ATP-binding protein</fullName>
    </submittedName>
</protein>
<dbReference type="RefSeq" id="WP_034772433.1">
    <property type="nucleotide sequence ID" value="NZ_CCRF01000083.1"/>
</dbReference>
<dbReference type="CDD" id="cd03230">
    <property type="entry name" value="ABC_DR_subfamily_A"/>
    <property type="match status" value="1"/>
</dbReference>
<sequence>MTILQTIDLTKKFGKFTALDQINLQVNEGEIYGFIGPNGAGKSTTIRTLLGMLKPTSGTAKIFGKDTWKDAVEIHKRIAYVPGDVNLWPNLTGGEVIDILLKMNGQVDKKRRDVFIDRFQLDPKKKCRSYSKGNRQKVALVASFSRDADLYILDEPTSGLDPLMEHTFQECIKEVQANGKTVFLSSHILSEVEKVCDKVGIIRQGKIIETGTLTELRHLTRTKITVVTKEPITNLEKISGVHQVTNHNQEWNFQVDTEKLGEVIRYLSSFSIVKFESMPPTLEDLFMRHYKETKQAGGAGHA</sequence>
<dbReference type="AlphaFoldDB" id="A0A090J473"/>
<dbReference type="PANTHER" id="PTHR42711">
    <property type="entry name" value="ABC TRANSPORTER ATP-BINDING PROTEIN"/>
    <property type="match status" value="1"/>
</dbReference>
<dbReference type="InterPro" id="IPR025302">
    <property type="entry name" value="DrrA1/2-like_C"/>
</dbReference>
<gene>
    <name evidence="6" type="ORF">BT1A1_2895</name>
</gene>
<evidence type="ECO:0000256" key="3">
    <source>
        <dbReference type="ARBA" id="ARBA00022741"/>
    </source>
</evidence>
<keyword evidence="4 6" id="KW-0067">ATP-binding</keyword>
<dbReference type="InterPro" id="IPR017871">
    <property type="entry name" value="ABC_transporter-like_CS"/>
</dbReference>
<reference evidence="6 7" key="1">
    <citation type="submission" date="2014-07" db="EMBL/GenBank/DDBJ databases">
        <authorList>
            <person name="Wibberg Daniel"/>
        </authorList>
    </citation>
    <scope>NUCLEOTIDE SEQUENCE [LARGE SCALE GENOMIC DNA]</scope>
</reference>
<accession>A0A090J473</accession>
<dbReference type="GO" id="GO:0005524">
    <property type="term" value="F:ATP binding"/>
    <property type="evidence" value="ECO:0007669"/>
    <property type="project" value="UniProtKB-KW"/>
</dbReference>
<dbReference type="EMBL" id="CCRF01000083">
    <property type="protein sequence ID" value="CEE02685.1"/>
    <property type="molecule type" value="Genomic_DNA"/>
</dbReference>
<evidence type="ECO:0000313" key="6">
    <source>
        <dbReference type="EMBL" id="CEE02685.1"/>
    </source>
</evidence>
<name>A0A090J473_9BACI</name>
<dbReference type="PANTHER" id="PTHR42711:SF5">
    <property type="entry name" value="ABC TRANSPORTER ATP-BINDING PROTEIN NATA"/>
    <property type="match status" value="1"/>
</dbReference>
<dbReference type="Gene3D" id="3.40.50.300">
    <property type="entry name" value="P-loop containing nucleotide triphosphate hydrolases"/>
    <property type="match status" value="1"/>
</dbReference>
<dbReference type="SUPFAM" id="SSF52540">
    <property type="entry name" value="P-loop containing nucleoside triphosphate hydrolases"/>
    <property type="match status" value="1"/>
</dbReference>
<dbReference type="InterPro" id="IPR003593">
    <property type="entry name" value="AAA+_ATPase"/>
</dbReference>
<dbReference type="InterPro" id="IPR003439">
    <property type="entry name" value="ABC_transporter-like_ATP-bd"/>
</dbReference>
<dbReference type="Pfam" id="PF13732">
    <property type="entry name" value="DrrA1-3_C"/>
    <property type="match status" value="1"/>
</dbReference>
<dbReference type="PROSITE" id="PS50893">
    <property type="entry name" value="ABC_TRANSPORTER_2"/>
    <property type="match status" value="1"/>
</dbReference>
<dbReference type="InterPro" id="IPR027417">
    <property type="entry name" value="P-loop_NTPase"/>
</dbReference>
<dbReference type="SMART" id="SM00382">
    <property type="entry name" value="AAA"/>
    <property type="match status" value="1"/>
</dbReference>
<evidence type="ECO:0000313" key="7">
    <source>
        <dbReference type="Proteomes" id="UP000040576"/>
    </source>
</evidence>
<evidence type="ECO:0000256" key="2">
    <source>
        <dbReference type="ARBA" id="ARBA00022448"/>
    </source>
</evidence>
<evidence type="ECO:0000259" key="5">
    <source>
        <dbReference type="PROSITE" id="PS50893"/>
    </source>
</evidence>
<keyword evidence="7" id="KW-1185">Reference proteome</keyword>
<proteinExistence type="inferred from homology"/>
<dbReference type="InterPro" id="IPR050763">
    <property type="entry name" value="ABC_transporter_ATP-binding"/>
</dbReference>
<dbReference type="PROSITE" id="PS00211">
    <property type="entry name" value="ABC_TRANSPORTER_1"/>
    <property type="match status" value="1"/>
</dbReference>